<dbReference type="InterPro" id="IPR003738">
    <property type="entry name" value="SRAP"/>
</dbReference>
<dbReference type="Pfam" id="PF02586">
    <property type="entry name" value="SRAP"/>
    <property type="match status" value="1"/>
</dbReference>
<dbReference type="EC" id="3.4.-.-" evidence="8"/>
<keyword evidence="5" id="KW-0190">Covalent protein-DNA linkage</keyword>
<proteinExistence type="inferred from homology"/>
<keyword evidence="2 8" id="KW-0645">Protease</keyword>
<keyword evidence="4 8" id="KW-0378">Hydrolase</keyword>
<dbReference type="EMBL" id="JBANBB010000001">
    <property type="protein sequence ID" value="MEK0306967.1"/>
    <property type="molecule type" value="Genomic_DNA"/>
</dbReference>
<reference evidence="9 10" key="1">
    <citation type="submission" date="2024-02" db="EMBL/GenBank/DDBJ databases">
        <title>Bifidobacterium honeyensis sp. nov., isolated from the comb honey.</title>
        <authorList>
            <person name="Liu W."/>
            <person name="Li Y."/>
        </authorList>
    </citation>
    <scope>NUCLEOTIDE SEQUENCE [LARGE SCALE GENOMIC DNA]</scope>
    <source>
        <strain evidence="9 10">IMAU50988</strain>
    </source>
</reference>
<evidence type="ECO:0000256" key="5">
    <source>
        <dbReference type="ARBA" id="ARBA00023124"/>
    </source>
</evidence>
<comment type="similarity">
    <text evidence="1 8">Belongs to the SOS response-associated peptidase family.</text>
</comment>
<evidence type="ECO:0000256" key="8">
    <source>
        <dbReference type="RuleBase" id="RU364100"/>
    </source>
</evidence>
<protein>
    <recommendedName>
        <fullName evidence="8">Abasic site processing protein</fullName>
        <ecNumber evidence="8">3.4.-.-</ecNumber>
    </recommendedName>
</protein>
<dbReference type="Gene3D" id="3.90.1680.10">
    <property type="entry name" value="SOS response associated peptidase-like"/>
    <property type="match status" value="1"/>
</dbReference>
<dbReference type="RefSeq" id="WP_340469537.1">
    <property type="nucleotide sequence ID" value="NZ_JBANBB010000001.1"/>
</dbReference>
<evidence type="ECO:0000256" key="4">
    <source>
        <dbReference type="ARBA" id="ARBA00022801"/>
    </source>
</evidence>
<gene>
    <name evidence="9" type="ORF">V8P97_05770</name>
</gene>
<evidence type="ECO:0000313" key="9">
    <source>
        <dbReference type="EMBL" id="MEK0306967.1"/>
    </source>
</evidence>
<dbReference type="InterPro" id="IPR036590">
    <property type="entry name" value="SRAP-like"/>
</dbReference>
<evidence type="ECO:0000256" key="3">
    <source>
        <dbReference type="ARBA" id="ARBA00022763"/>
    </source>
</evidence>
<evidence type="ECO:0000256" key="2">
    <source>
        <dbReference type="ARBA" id="ARBA00022670"/>
    </source>
</evidence>
<comment type="caution">
    <text evidence="9">The sequence shown here is derived from an EMBL/GenBank/DDBJ whole genome shotgun (WGS) entry which is preliminary data.</text>
</comment>
<evidence type="ECO:0000256" key="6">
    <source>
        <dbReference type="ARBA" id="ARBA00023125"/>
    </source>
</evidence>
<dbReference type="PANTHER" id="PTHR13604">
    <property type="entry name" value="DC12-RELATED"/>
    <property type="match status" value="1"/>
</dbReference>
<evidence type="ECO:0000256" key="1">
    <source>
        <dbReference type="ARBA" id="ARBA00008136"/>
    </source>
</evidence>
<dbReference type="SUPFAM" id="SSF143081">
    <property type="entry name" value="BB1717-like"/>
    <property type="match status" value="1"/>
</dbReference>
<keyword evidence="10" id="KW-1185">Reference proteome</keyword>
<dbReference type="Proteomes" id="UP001373159">
    <property type="component" value="Unassembled WGS sequence"/>
</dbReference>
<keyword evidence="3" id="KW-0227">DNA damage</keyword>
<keyword evidence="6" id="KW-0238">DNA-binding</keyword>
<organism evidence="9 10">
    <name type="scientific">Bifidobacterium favimelis</name>
    <dbReference type="NCBI Taxonomy" id="3122979"/>
    <lineage>
        <taxon>Bacteria</taxon>
        <taxon>Bacillati</taxon>
        <taxon>Actinomycetota</taxon>
        <taxon>Actinomycetes</taxon>
        <taxon>Bifidobacteriales</taxon>
        <taxon>Bifidobacteriaceae</taxon>
        <taxon>Bifidobacterium</taxon>
    </lineage>
</organism>
<evidence type="ECO:0000256" key="7">
    <source>
        <dbReference type="ARBA" id="ARBA00023239"/>
    </source>
</evidence>
<accession>A0ABU8ZPL7</accession>
<sequence length="222" mass="24352">MCGRFAAALDYSQLAARFHARPAQGLPAASWNISPGSQIAIIAQDARGVRHLNPATWNLVPTWSPTDRMDYPTHNARVETATDKRTYSEAARSHRAIIPATGYYEWDGDHRPFYFSSPEGGPLLLAGLYSWWRADEGSAWKLTATILTTRAEGGAARVHDRMPVLLDDDLCDDWLDPQVDGGTILPRAAGAGARLSTRLSMRQVAPVKGDGPDLIEPIALRY</sequence>
<dbReference type="PANTHER" id="PTHR13604:SF0">
    <property type="entry name" value="ABASIC SITE PROCESSING PROTEIN HMCES"/>
    <property type="match status" value="1"/>
</dbReference>
<evidence type="ECO:0000313" key="10">
    <source>
        <dbReference type="Proteomes" id="UP001373159"/>
    </source>
</evidence>
<name>A0ABU8ZPL7_9BIFI</name>
<keyword evidence="7" id="KW-0456">Lyase</keyword>